<organism evidence="3 4">
    <name type="scientific">Roseimicrobium gellanilyticum</name>
    <dbReference type="NCBI Taxonomy" id="748857"/>
    <lineage>
        <taxon>Bacteria</taxon>
        <taxon>Pseudomonadati</taxon>
        <taxon>Verrucomicrobiota</taxon>
        <taxon>Verrucomicrobiia</taxon>
        <taxon>Verrucomicrobiales</taxon>
        <taxon>Verrucomicrobiaceae</taxon>
        <taxon>Roseimicrobium</taxon>
    </lineage>
</organism>
<name>A0A366H058_9BACT</name>
<reference evidence="3 4" key="1">
    <citation type="submission" date="2018-06" db="EMBL/GenBank/DDBJ databases">
        <title>Genomic Encyclopedia of Type Strains, Phase IV (KMG-IV): sequencing the most valuable type-strain genomes for metagenomic binning, comparative biology and taxonomic classification.</title>
        <authorList>
            <person name="Goeker M."/>
        </authorList>
    </citation>
    <scope>NUCLEOTIDE SEQUENCE [LARGE SCALE GENOMIC DNA]</scope>
    <source>
        <strain evidence="3 4">DSM 25532</strain>
    </source>
</reference>
<evidence type="ECO:0000313" key="4">
    <source>
        <dbReference type="Proteomes" id="UP000253426"/>
    </source>
</evidence>
<dbReference type="RefSeq" id="WP_147263760.1">
    <property type="nucleotide sequence ID" value="NZ_QNRR01000024.1"/>
</dbReference>
<dbReference type="OrthoDB" id="187873at2"/>
<keyword evidence="4" id="KW-1185">Reference proteome</keyword>
<keyword evidence="2" id="KW-0732">Signal</keyword>
<feature type="signal peptide" evidence="2">
    <location>
        <begin position="1"/>
        <end position="18"/>
    </location>
</feature>
<feature type="region of interest" description="Disordered" evidence="1">
    <location>
        <begin position="18"/>
        <end position="93"/>
    </location>
</feature>
<comment type="caution">
    <text evidence="3">The sequence shown here is derived from an EMBL/GenBank/DDBJ whole genome shotgun (WGS) entry which is preliminary data.</text>
</comment>
<evidence type="ECO:0000256" key="2">
    <source>
        <dbReference type="SAM" id="SignalP"/>
    </source>
</evidence>
<evidence type="ECO:0000256" key="1">
    <source>
        <dbReference type="SAM" id="MobiDB-lite"/>
    </source>
</evidence>
<feature type="chain" id="PRO_5016727071" evidence="2">
    <location>
        <begin position="19"/>
        <end position="517"/>
    </location>
</feature>
<sequence>MKLYSLALIGLLATTAVAQKAAPPAAPAPPKYVSPVSTEDAFAPKKDPPPKPPGDPYVKKKPAAPKPEAAPEGGAGGGAGASAGPDAPFEAPPHHLLMTFETYRLPQAAADGLLDKANTDTSLYEGLRKLVEGGQAALETVIAVPTRSGQRASIESHDEFIYPSEFKPPTPAIQFSFPRSREMRPLGERIEVDPVEGPDGEMVDINFTQDITKLAGFHVVKAGEFSEGELQPVFSSRKLATAVVTKIGEPAFCGTLSPPEATGVEGDDGDGSVCLTFVRTNLCPTSAEAEAAKKNNRASRNIRLVFRFYSLPREKAREFLAETTDSEKLHAKVTGLPPQDVKLERLLTVITRSGQRSQTVETTEWLYGIETDPPQAWNEEKTEFNEAGAEVKSAPKPASPPVEGRPPYVPAGTTSFETQPLGWQMELDPVVAPGGLTIDVNLAPSYVQYRGLIQGHPLLARYPDMPLFSSQKIYTAITATLGKQCFLGTMSPPRDTGANGRKDDGRTWFGFMKATIE</sequence>
<protein>
    <submittedName>
        <fullName evidence="3">Uncharacterized protein</fullName>
    </submittedName>
</protein>
<dbReference type="AlphaFoldDB" id="A0A366H058"/>
<dbReference type="EMBL" id="QNRR01000024">
    <property type="protein sequence ID" value="RBP35212.1"/>
    <property type="molecule type" value="Genomic_DNA"/>
</dbReference>
<gene>
    <name evidence="3" type="ORF">DES53_12412</name>
</gene>
<accession>A0A366H058</accession>
<evidence type="ECO:0000313" key="3">
    <source>
        <dbReference type="EMBL" id="RBP35212.1"/>
    </source>
</evidence>
<dbReference type="Proteomes" id="UP000253426">
    <property type="component" value="Unassembled WGS sequence"/>
</dbReference>
<proteinExistence type="predicted"/>